<evidence type="ECO:0000256" key="2">
    <source>
        <dbReference type="ARBA" id="ARBA00022771"/>
    </source>
</evidence>
<dbReference type="GO" id="GO:0005634">
    <property type="term" value="C:nucleus"/>
    <property type="evidence" value="ECO:0007669"/>
    <property type="project" value="UniProtKB-SubCell"/>
</dbReference>
<proteinExistence type="predicted"/>
<organism evidence="12 13">
    <name type="scientific">Spirodela intermedia</name>
    <name type="common">Intermediate duckweed</name>
    <dbReference type="NCBI Taxonomy" id="51605"/>
    <lineage>
        <taxon>Eukaryota</taxon>
        <taxon>Viridiplantae</taxon>
        <taxon>Streptophyta</taxon>
        <taxon>Embryophyta</taxon>
        <taxon>Tracheophyta</taxon>
        <taxon>Spermatophyta</taxon>
        <taxon>Magnoliopsida</taxon>
        <taxon>Liliopsida</taxon>
        <taxon>Araceae</taxon>
        <taxon>Lemnoideae</taxon>
        <taxon>Spirodela</taxon>
    </lineage>
</organism>
<keyword evidence="3 9" id="KW-0862">Zinc</keyword>
<evidence type="ECO:0000256" key="10">
    <source>
        <dbReference type="SAM" id="MobiDB-lite"/>
    </source>
</evidence>
<feature type="region of interest" description="Disordered" evidence="10">
    <location>
        <begin position="290"/>
        <end position="324"/>
    </location>
</feature>
<dbReference type="Proteomes" id="UP000663760">
    <property type="component" value="Chromosome 12"/>
</dbReference>
<accession>A0A7I8L8H1</accession>
<dbReference type="PANTHER" id="PTHR31992:SF193">
    <property type="entry name" value="DOF ZINC FINGER PROTEIN DOF3.6"/>
    <property type="match status" value="1"/>
</dbReference>
<feature type="compositionally biased region" description="Polar residues" evidence="10">
    <location>
        <begin position="315"/>
        <end position="324"/>
    </location>
</feature>
<keyword evidence="5 8" id="KW-0238">DNA-binding</keyword>
<evidence type="ECO:0000256" key="1">
    <source>
        <dbReference type="ARBA" id="ARBA00022723"/>
    </source>
</evidence>
<dbReference type="OrthoDB" id="1927254at2759"/>
<dbReference type="PROSITE" id="PS50884">
    <property type="entry name" value="ZF_DOF_2"/>
    <property type="match status" value="1"/>
</dbReference>
<evidence type="ECO:0000256" key="7">
    <source>
        <dbReference type="ARBA" id="ARBA00023242"/>
    </source>
</evidence>
<evidence type="ECO:0000256" key="3">
    <source>
        <dbReference type="ARBA" id="ARBA00022833"/>
    </source>
</evidence>
<keyword evidence="1 9" id="KW-0479">Metal-binding</keyword>
<evidence type="ECO:0000313" key="12">
    <source>
        <dbReference type="EMBL" id="CAA7406323.1"/>
    </source>
</evidence>
<dbReference type="Pfam" id="PF02701">
    <property type="entry name" value="Zn_ribbon_Dof"/>
    <property type="match status" value="1"/>
</dbReference>
<evidence type="ECO:0000256" key="6">
    <source>
        <dbReference type="ARBA" id="ARBA00023163"/>
    </source>
</evidence>
<keyword evidence="13" id="KW-1185">Reference proteome</keyword>
<feature type="region of interest" description="Disordered" evidence="10">
    <location>
        <begin position="1"/>
        <end position="65"/>
    </location>
</feature>
<dbReference type="PROSITE" id="PS01361">
    <property type="entry name" value="ZF_DOF_1"/>
    <property type="match status" value="1"/>
</dbReference>
<evidence type="ECO:0000256" key="9">
    <source>
        <dbReference type="RuleBase" id="RU369094"/>
    </source>
</evidence>
<reference evidence="12" key="1">
    <citation type="submission" date="2020-02" db="EMBL/GenBank/DDBJ databases">
        <authorList>
            <person name="Scholz U."/>
            <person name="Mascher M."/>
            <person name="Fiebig A."/>
        </authorList>
    </citation>
    <scope>NUCLEOTIDE SEQUENCE</scope>
</reference>
<keyword evidence="6 9" id="KW-0804">Transcription</keyword>
<dbReference type="PANTHER" id="PTHR31992">
    <property type="entry name" value="DOF ZINC FINGER PROTEIN DOF1.4-RELATED"/>
    <property type="match status" value="1"/>
</dbReference>
<dbReference type="AlphaFoldDB" id="A0A7I8L8H1"/>
<protein>
    <recommendedName>
        <fullName evidence="9">Dof zinc finger protein</fullName>
    </recommendedName>
</protein>
<keyword evidence="4 9" id="KW-0805">Transcription regulation</keyword>
<keyword evidence="2 8" id="KW-0863">Zinc-finger</keyword>
<comment type="subcellular location">
    <subcellularLocation>
        <location evidence="8 9">Nucleus</location>
    </subcellularLocation>
</comment>
<feature type="domain" description="Dof-type" evidence="11">
    <location>
        <begin position="69"/>
        <end position="123"/>
    </location>
</feature>
<sequence>MVFPSVPAFLDPPNWNQQPNYQQEAGGQVHQQPPAPPQRPDDKISGAARPSSMGDRARLAKLPQPEPGLKCPRCDSTNTKFCYFNNYSLLQPRHFCKACRRYWTRGGALRNVPVGGGCRRNRRSKSGGGSKTAVAATERQTVSFAAATSAAGLSEIPPNITTQTQQLPFLSPLQPLFDYGATAASLGLAFQGIQPLEGVDFQLGGSSSVPLEQWKLQQFPPPPAPPAMGLFPFDGEGGVGCFAGQLHGKPSSSGLISHLSSVKMEGNPRGINLPRQYLAITGDNQYWSVSGGGGGGSSNGGGSGGGGGWTDLPEFNSSSTGNIL</sequence>
<dbReference type="GO" id="GO:0003700">
    <property type="term" value="F:DNA-binding transcription factor activity"/>
    <property type="evidence" value="ECO:0007669"/>
    <property type="project" value="UniProtKB-UniRule"/>
</dbReference>
<feature type="compositionally biased region" description="Gly residues" evidence="10">
    <location>
        <begin position="290"/>
        <end position="309"/>
    </location>
</feature>
<keyword evidence="7 8" id="KW-0539">Nucleus</keyword>
<evidence type="ECO:0000256" key="5">
    <source>
        <dbReference type="ARBA" id="ARBA00023125"/>
    </source>
</evidence>
<dbReference type="GO" id="GO:0008270">
    <property type="term" value="F:zinc ion binding"/>
    <property type="evidence" value="ECO:0007669"/>
    <property type="project" value="UniProtKB-KW"/>
</dbReference>
<dbReference type="InterPro" id="IPR045174">
    <property type="entry name" value="Dof"/>
</dbReference>
<name>A0A7I8L8H1_SPIIN</name>
<evidence type="ECO:0000259" key="11">
    <source>
        <dbReference type="PROSITE" id="PS50884"/>
    </source>
</evidence>
<feature type="compositionally biased region" description="Low complexity" evidence="10">
    <location>
        <begin position="12"/>
        <end position="23"/>
    </location>
</feature>
<evidence type="ECO:0000256" key="8">
    <source>
        <dbReference type="PROSITE-ProRule" id="PRU00071"/>
    </source>
</evidence>
<dbReference type="EMBL" id="LR746275">
    <property type="protein sequence ID" value="CAA7406323.1"/>
    <property type="molecule type" value="Genomic_DNA"/>
</dbReference>
<dbReference type="GO" id="GO:0003677">
    <property type="term" value="F:DNA binding"/>
    <property type="evidence" value="ECO:0007669"/>
    <property type="project" value="UniProtKB-UniRule"/>
</dbReference>
<evidence type="ECO:0000256" key="4">
    <source>
        <dbReference type="ARBA" id="ARBA00023015"/>
    </source>
</evidence>
<comment type="function">
    <text evidence="9">Transcription factor that binds specifically to a 5'-AA[AG]G-3' consensus core sequence.</text>
</comment>
<evidence type="ECO:0000313" key="13">
    <source>
        <dbReference type="Proteomes" id="UP000663760"/>
    </source>
</evidence>
<gene>
    <name evidence="12" type="ORF">SI8410_12017001</name>
</gene>
<dbReference type="InterPro" id="IPR003851">
    <property type="entry name" value="Znf_Dof"/>
</dbReference>